<dbReference type="Proteomes" id="UP001652542">
    <property type="component" value="Unassembled WGS sequence"/>
</dbReference>
<organism evidence="2 3">
    <name type="scientific">Albidovulum marisflavi</name>
    <dbReference type="NCBI Taxonomy" id="2984159"/>
    <lineage>
        <taxon>Bacteria</taxon>
        <taxon>Pseudomonadati</taxon>
        <taxon>Pseudomonadota</taxon>
        <taxon>Alphaproteobacteria</taxon>
        <taxon>Rhodobacterales</taxon>
        <taxon>Paracoccaceae</taxon>
        <taxon>Albidovulum</taxon>
    </lineage>
</organism>
<proteinExistence type="predicted"/>
<evidence type="ECO:0000313" key="2">
    <source>
        <dbReference type="EMBL" id="MCV2869322.1"/>
    </source>
</evidence>
<accession>A0ABT2ZDX7</accession>
<dbReference type="InterPro" id="IPR027417">
    <property type="entry name" value="P-loop_NTPase"/>
</dbReference>
<name>A0ABT2ZDX7_9RHOB</name>
<feature type="region of interest" description="Disordered" evidence="1">
    <location>
        <begin position="191"/>
        <end position="212"/>
    </location>
</feature>
<dbReference type="EMBL" id="JAOWKY010000003">
    <property type="protein sequence ID" value="MCV2869322.1"/>
    <property type="molecule type" value="Genomic_DNA"/>
</dbReference>
<reference evidence="2 3" key="1">
    <citation type="submission" date="2022-10" db="EMBL/GenBank/DDBJ databases">
        <title>Defluviimonas sp. nov., isolated from ocean surface water.</title>
        <authorList>
            <person name="He W."/>
            <person name="Wang L."/>
            <person name="Zhang D.-F."/>
        </authorList>
    </citation>
    <scope>NUCLEOTIDE SEQUENCE [LARGE SCALE GENOMIC DNA]</scope>
    <source>
        <strain evidence="2 3">WL0002</strain>
    </source>
</reference>
<evidence type="ECO:0000256" key="1">
    <source>
        <dbReference type="SAM" id="MobiDB-lite"/>
    </source>
</evidence>
<feature type="compositionally biased region" description="Basic and acidic residues" evidence="1">
    <location>
        <begin position="195"/>
        <end position="207"/>
    </location>
</feature>
<keyword evidence="3" id="KW-1185">Reference proteome</keyword>
<sequence>MFGLDKVLGRLARVDAGEAKIFCIGFNKTGTTSLHTFFGRLGLSSVHDIVWPIESHRSEGREHFVEATCYTDGENASFQNLEMWFPKAVFILNTRDEKRWLRSRIKHAMRFGVPTGEPGCTVLAQLGQMGHEFFACPEMALVSWVAQRRVYEAAARQHFSGKPNFLELRVTEDPDWPAKLESFLTANHVPHRSKLPKDAPDTNKRASSEVPDQQELAEYLALADEVLRRIDALGAGTRGATREYCMA</sequence>
<dbReference type="SUPFAM" id="SSF52540">
    <property type="entry name" value="P-loop containing nucleoside triphosphate hydrolases"/>
    <property type="match status" value="1"/>
</dbReference>
<comment type="caution">
    <text evidence="2">The sequence shown here is derived from an EMBL/GenBank/DDBJ whole genome shotgun (WGS) entry which is preliminary data.</text>
</comment>
<evidence type="ECO:0008006" key="4">
    <source>
        <dbReference type="Google" id="ProtNLM"/>
    </source>
</evidence>
<dbReference type="Pfam" id="PF17784">
    <property type="entry name" value="Sulfotransfer_4"/>
    <property type="match status" value="1"/>
</dbReference>
<evidence type="ECO:0000313" key="3">
    <source>
        <dbReference type="Proteomes" id="UP001652542"/>
    </source>
</evidence>
<protein>
    <recommendedName>
        <fullName evidence="4">Sulfotransferase family protein</fullName>
    </recommendedName>
</protein>
<dbReference type="InterPro" id="IPR040632">
    <property type="entry name" value="Sulfotransfer_4"/>
</dbReference>
<gene>
    <name evidence="2" type="ORF">OEW28_11870</name>
</gene>
<dbReference type="Gene3D" id="3.40.50.300">
    <property type="entry name" value="P-loop containing nucleotide triphosphate hydrolases"/>
    <property type="match status" value="1"/>
</dbReference>
<dbReference type="RefSeq" id="WP_263734991.1">
    <property type="nucleotide sequence ID" value="NZ_JAOWKY010000003.1"/>
</dbReference>